<dbReference type="EMBL" id="BLLK01000047">
    <property type="protein sequence ID" value="GFH53418.1"/>
    <property type="molecule type" value="Genomic_DNA"/>
</dbReference>
<keyword evidence="6" id="KW-1185">Reference proteome</keyword>
<comment type="caution">
    <text evidence="5">The sequence shown here is derived from an EMBL/GenBank/DDBJ whole genome shotgun (WGS) entry which is preliminary data.</text>
</comment>
<feature type="domain" description="RNA 2-O ribose methyltransferase substrate binding" evidence="4">
    <location>
        <begin position="74"/>
        <end position="158"/>
    </location>
</feature>
<dbReference type="InterPro" id="IPR053888">
    <property type="entry name" value="MRM3-like_sub_bind"/>
</dbReference>
<dbReference type="PANTHER" id="PTHR43191:SF2">
    <property type="entry name" value="RRNA METHYLTRANSFERASE 3, MITOCHONDRIAL"/>
    <property type="match status" value="1"/>
</dbReference>
<accession>A0AAD3H817</accession>
<dbReference type="InterPro" id="IPR029064">
    <property type="entry name" value="Ribosomal_eL30-like_sf"/>
</dbReference>
<sequence length="336" mass="37101">MIRSLLLLQSCTKPFAFTFSPSSKIPSRLFSSSSSFIQNLQNEDPISSPKSKTVKQFQQLINKAKARSQSQMTVLEGHRLILDTLANQSTRKLYNTILVSQEALDHPTLGPRLQKELTKIGEEQIASVKLATNEVIKAASDTVTPQGVVATISIPPQYQYNDSDKSRLFLIFDGISDPGNVGTLLRSAKAVGAECVLLLPGSCDVWNPKAIRSAMGTSFQVPIRSMNSWQDCQEFIKECGVDGERIYAATMEGSEENDGVEQFEALPHFNVDWVSNSNALVLGKEGPGLSEQVRQSVRKAEIRSVYIPMEEGIESLNVGTCGSVIMFEFHRQILQR</sequence>
<dbReference type="Gene3D" id="3.30.1330.30">
    <property type="match status" value="1"/>
</dbReference>
<proteinExistence type="inferred from homology"/>
<dbReference type="GO" id="GO:0005737">
    <property type="term" value="C:cytoplasm"/>
    <property type="evidence" value="ECO:0007669"/>
    <property type="project" value="UniProtKB-ARBA"/>
</dbReference>
<gene>
    <name evidence="5" type="ORF">CTEN210_09894</name>
</gene>
<dbReference type="Gene3D" id="3.40.1280.10">
    <property type="match status" value="1"/>
</dbReference>
<dbReference type="GO" id="GO:0006396">
    <property type="term" value="P:RNA processing"/>
    <property type="evidence" value="ECO:0007669"/>
    <property type="project" value="InterPro"/>
</dbReference>
<evidence type="ECO:0000313" key="6">
    <source>
        <dbReference type="Proteomes" id="UP001054902"/>
    </source>
</evidence>
<dbReference type="GO" id="GO:0003723">
    <property type="term" value="F:RNA binding"/>
    <property type="evidence" value="ECO:0007669"/>
    <property type="project" value="InterPro"/>
</dbReference>
<dbReference type="InterPro" id="IPR029028">
    <property type="entry name" value="Alpha/beta_knot_MTases"/>
</dbReference>
<keyword evidence="2" id="KW-0489">Methyltransferase</keyword>
<protein>
    <recommendedName>
        <fullName evidence="4">RNA 2-O ribose methyltransferase substrate binding domain-containing protein</fullName>
    </recommendedName>
</protein>
<evidence type="ECO:0000313" key="5">
    <source>
        <dbReference type="EMBL" id="GFH53418.1"/>
    </source>
</evidence>
<dbReference type="InterPro" id="IPR029026">
    <property type="entry name" value="tRNA_m1G_MTases_N"/>
</dbReference>
<dbReference type="CDD" id="cd18095">
    <property type="entry name" value="SpoU-like_rRNA-MTase"/>
    <property type="match status" value="1"/>
</dbReference>
<dbReference type="GO" id="GO:0008173">
    <property type="term" value="F:RNA methyltransferase activity"/>
    <property type="evidence" value="ECO:0007669"/>
    <property type="project" value="InterPro"/>
</dbReference>
<dbReference type="InterPro" id="IPR001537">
    <property type="entry name" value="SpoU_MeTrfase"/>
</dbReference>
<dbReference type="Pfam" id="PF00588">
    <property type="entry name" value="SpoU_methylase"/>
    <property type="match status" value="1"/>
</dbReference>
<dbReference type="PANTHER" id="PTHR43191">
    <property type="entry name" value="RRNA METHYLTRANSFERASE 3"/>
    <property type="match status" value="1"/>
</dbReference>
<dbReference type="Pfam" id="PF22435">
    <property type="entry name" value="MRM3-like_sub_bind"/>
    <property type="match status" value="1"/>
</dbReference>
<evidence type="ECO:0000256" key="3">
    <source>
        <dbReference type="ARBA" id="ARBA00022679"/>
    </source>
</evidence>
<dbReference type="GO" id="GO:0032259">
    <property type="term" value="P:methylation"/>
    <property type="evidence" value="ECO:0007669"/>
    <property type="project" value="UniProtKB-KW"/>
</dbReference>
<dbReference type="AlphaFoldDB" id="A0AAD3H817"/>
<dbReference type="SMART" id="SM00967">
    <property type="entry name" value="SpoU_sub_bind"/>
    <property type="match status" value="1"/>
</dbReference>
<dbReference type="Proteomes" id="UP001054902">
    <property type="component" value="Unassembled WGS sequence"/>
</dbReference>
<dbReference type="InterPro" id="IPR051259">
    <property type="entry name" value="rRNA_Methyltransferase"/>
</dbReference>
<organism evidence="5 6">
    <name type="scientific">Chaetoceros tenuissimus</name>
    <dbReference type="NCBI Taxonomy" id="426638"/>
    <lineage>
        <taxon>Eukaryota</taxon>
        <taxon>Sar</taxon>
        <taxon>Stramenopiles</taxon>
        <taxon>Ochrophyta</taxon>
        <taxon>Bacillariophyta</taxon>
        <taxon>Coscinodiscophyceae</taxon>
        <taxon>Chaetocerotophycidae</taxon>
        <taxon>Chaetocerotales</taxon>
        <taxon>Chaetocerotaceae</taxon>
        <taxon>Chaetoceros</taxon>
    </lineage>
</organism>
<evidence type="ECO:0000256" key="1">
    <source>
        <dbReference type="ARBA" id="ARBA00007228"/>
    </source>
</evidence>
<evidence type="ECO:0000256" key="2">
    <source>
        <dbReference type="ARBA" id="ARBA00022603"/>
    </source>
</evidence>
<dbReference type="SUPFAM" id="SSF75217">
    <property type="entry name" value="alpha/beta knot"/>
    <property type="match status" value="1"/>
</dbReference>
<keyword evidence="3" id="KW-0808">Transferase</keyword>
<dbReference type="SUPFAM" id="SSF55315">
    <property type="entry name" value="L30e-like"/>
    <property type="match status" value="1"/>
</dbReference>
<dbReference type="InterPro" id="IPR013123">
    <property type="entry name" value="SpoU_subst-bd"/>
</dbReference>
<comment type="similarity">
    <text evidence="1">Belongs to the class IV-like SAM-binding methyltransferase superfamily. RNA methyltransferase TrmH family.</text>
</comment>
<reference evidence="5 6" key="1">
    <citation type="journal article" date="2021" name="Sci. Rep.">
        <title>The genome of the diatom Chaetoceros tenuissimus carries an ancient integrated fragment of an extant virus.</title>
        <authorList>
            <person name="Hongo Y."/>
            <person name="Kimura K."/>
            <person name="Takaki Y."/>
            <person name="Yoshida Y."/>
            <person name="Baba S."/>
            <person name="Kobayashi G."/>
            <person name="Nagasaki K."/>
            <person name="Hano T."/>
            <person name="Tomaru Y."/>
        </authorList>
    </citation>
    <scope>NUCLEOTIDE SEQUENCE [LARGE SCALE GENOMIC DNA]</scope>
    <source>
        <strain evidence="5 6">NIES-3715</strain>
    </source>
</reference>
<evidence type="ECO:0000259" key="4">
    <source>
        <dbReference type="SMART" id="SM00967"/>
    </source>
</evidence>
<name>A0AAD3H817_9STRA</name>